<dbReference type="GO" id="GO:0004553">
    <property type="term" value="F:hydrolase activity, hydrolyzing O-glycosyl compounds"/>
    <property type="evidence" value="ECO:0007669"/>
    <property type="project" value="InterPro"/>
</dbReference>
<keyword evidence="2" id="KW-0378">Hydrolase</keyword>
<evidence type="ECO:0000313" key="2">
    <source>
        <dbReference type="EMBL" id="PAV19819.1"/>
    </source>
</evidence>
<organism evidence="2 3">
    <name type="scientific">Pyrrhoderma noxium</name>
    <dbReference type="NCBI Taxonomy" id="2282107"/>
    <lineage>
        <taxon>Eukaryota</taxon>
        <taxon>Fungi</taxon>
        <taxon>Dikarya</taxon>
        <taxon>Basidiomycota</taxon>
        <taxon>Agaricomycotina</taxon>
        <taxon>Agaricomycetes</taxon>
        <taxon>Hymenochaetales</taxon>
        <taxon>Hymenochaetaceae</taxon>
        <taxon>Pyrrhoderma</taxon>
    </lineage>
</organism>
<dbReference type="InParanoid" id="A0A286UJW9"/>
<dbReference type="OrthoDB" id="2012278at2759"/>
<dbReference type="EMBL" id="NBII01000004">
    <property type="protein sequence ID" value="PAV19819.1"/>
    <property type="molecule type" value="Genomic_DNA"/>
</dbReference>
<evidence type="ECO:0000259" key="1">
    <source>
        <dbReference type="Pfam" id="PF14587"/>
    </source>
</evidence>
<dbReference type="Pfam" id="PF14587">
    <property type="entry name" value="Glyco_hydr_30_2"/>
    <property type="match status" value="1"/>
</dbReference>
<dbReference type="AlphaFoldDB" id="A0A286UJW9"/>
<feature type="domain" description="Endo-beta-1,6-galactanase-like" evidence="1">
    <location>
        <begin position="44"/>
        <end position="246"/>
    </location>
</feature>
<gene>
    <name evidence="2" type="ORF">PNOK_0475300</name>
</gene>
<dbReference type="SUPFAM" id="SSF51445">
    <property type="entry name" value="(Trans)glycosidases"/>
    <property type="match status" value="1"/>
</dbReference>
<dbReference type="InterPro" id="IPR017853">
    <property type="entry name" value="GH"/>
</dbReference>
<dbReference type="InterPro" id="IPR039514">
    <property type="entry name" value="6GAL-like"/>
</dbReference>
<dbReference type="PANTHER" id="PTHR42767">
    <property type="entry name" value="ENDO-BETA-1,6-GALACTANASE"/>
    <property type="match status" value="1"/>
</dbReference>
<name>A0A286UJW9_9AGAM</name>
<comment type="caution">
    <text evidence="2">The sequence shown here is derived from an EMBL/GenBank/DDBJ whole genome shotgun (WGS) entry which is preliminary data.</text>
</comment>
<accession>A0A286UJW9</accession>
<evidence type="ECO:0000313" key="3">
    <source>
        <dbReference type="Proteomes" id="UP000217199"/>
    </source>
</evidence>
<dbReference type="InterPro" id="IPR039743">
    <property type="entry name" value="6GAL/EXGAL"/>
</dbReference>
<proteinExistence type="predicted"/>
<protein>
    <submittedName>
        <fullName evidence="2">Glycoside hydrolase family 5</fullName>
    </submittedName>
</protein>
<dbReference type="Proteomes" id="UP000217199">
    <property type="component" value="Unassembled WGS sequence"/>
</dbReference>
<sequence length="518" mass="55014">MEDILQFIREFEPFMAQKLSFLTQALLSSLAVRNAYGQAISVSSQPSQVINGIGASGAWWPNDLASFPEDVRVNAAKLLFDNTPSQAGGAGLTSYRYNVGGGGVFVGNPTRAPETFYVSPGVYNWSADAAGVYFLKQAAAYNVPILTAFVNSAPPAFTSNSRSCGGTIVDDQISAYAQYLADVISHFKEEGVIFTHVSPMNEPDSGFNSDDVTPCGQEGMIVKPSQRAAVVNALRSALDAAGLNSVGIMADESSNTGNFINEAPTWLGDAAGSIAAVAHHQYGFANDATDKQLGEVGRNLSGKETWFTEICCFGAADSSQASNPAAPLTYKESFDPTIVGGLQLGQLIYQSFTQALDAHFDFWTAISGGIGCTPRGNQECQTKVNSVGWNDGLLYYDGNFASTGDFTLYTTKRYYVLKHFSRFVWVGATRYDVSGLPNDVIGLVFKVASPVETEIGEAKTSLILMNLGTTIQNVDFSGAGLGTPIGGVETSASLDWQEGSVGNSVLVPGLSIITLLFD</sequence>
<dbReference type="PANTHER" id="PTHR42767:SF1">
    <property type="entry name" value="ENDO-BETA-1,6-GALACTANASE-LIKE DOMAIN-CONTAINING PROTEIN"/>
    <property type="match status" value="1"/>
</dbReference>
<dbReference type="Gene3D" id="3.20.20.80">
    <property type="entry name" value="Glycosidases"/>
    <property type="match status" value="1"/>
</dbReference>
<keyword evidence="3" id="KW-1185">Reference proteome</keyword>
<reference evidence="2 3" key="1">
    <citation type="journal article" date="2017" name="Mol. Ecol.">
        <title>Comparative and population genomic landscape of Phellinus noxius: A hypervariable fungus causing root rot in trees.</title>
        <authorList>
            <person name="Chung C.L."/>
            <person name="Lee T.J."/>
            <person name="Akiba M."/>
            <person name="Lee H.H."/>
            <person name="Kuo T.H."/>
            <person name="Liu D."/>
            <person name="Ke H.M."/>
            <person name="Yokoi T."/>
            <person name="Roa M.B."/>
            <person name="Lu M.J."/>
            <person name="Chang Y.Y."/>
            <person name="Ann P.J."/>
            <person name="Tsai J.N."/>
            <person name="Chen C.Y."/>
            <person name="Tzean S.S."/>
            <person name="Ota Y."/>
            <person name="Hattori T."/>
            <person name="Sahashi N."/>
            <person name="Liou R.F."/>
            <person name="Kikuchi T."/>
            <person name="Tsai I.J."/>
        </authorList>
    </citation>
    <scope>NUCLEOTIDE SEQUENCE [LARGE SCALE GENOMIC DNA]</scope>
    <source>
        <strain evidence="2 3">FFPRI411160</strain>
    </source>
</reference>